<proteinExistence type="predicted"/>
<organism evidence="2 3">
    <name type="scientific">Halorubrum trueperi</name>
    <dbReference type="NCBI Taxonomy" id="2004704"/>
    <lineage>
        <taxon>Archaea</taxon>
        <taxon>Methanobacteriati</taxon>
        <taxon>Methanobacteriota</taxon>
        <taxon>Stenosarchaea group</taxon>
        <taxon>Halobacteria</taxon>
        <taxon>Halobacteriales</taxon>
        <taxon>Haloferacaceae</taxon>
        <taxon>Halorubrum</taxon>
    </lineage>
</organism>
<dbReference type="RefSeq" id="WP_379767004.1">
    <property type="nucleotide sequence ID" value="NZ_JBHSXI010000009.1"/>
</dbReference>
<reference evidence="2 3" key="1">
    <citation type="journal article" date="2019" name="Int. J. Syst. Evol. Microbiol.">
        <title>The Global Catalogue of Microorganisms (GCM) 10K type strain sequencing project: providing services to taxonomists for standard genome sequencing and annotation.</title>
        <authorList>
            <consortium name="The Broad Institute Genomics Platform"/>
            <consortium name="The Broad Institute Genome Sequencing Center for Infectious Disease"/>
            <person name="Wu L."/>
            <person name="Ma J."/>
        </authorList>
    </citation>
    <scope>NUCLEOTIDE SEQUENCE [LARGE SCALE GENOMIC DNA]</scope>
    <source>
        <strain evidence="2 3">Y73</strain>
    </source>
</reference>
<dbReference type="AlphaFoldDB" id="A0ABD5UI79"/>
<evidence type="ECO:0000313" key="2">
    <source>
        <dbReference type="EMBL" id="MFC6888991.1"/>
    </source>
</evidence>
<name>A0ABD5UI79_9EURY</name>
<sequence length="178" mass="19169">MGYACPVCETPQRDGEHLAHHLAFTAMLHGDDHEAWLNERVPNWGDRDPAGLAADVTPHAETAEYHEVFEDTVDRGRPNVGVGAHGHAGRDRGHSSHAHAHAQDPSARTGVVDEHGATDPETAEALREAREMTREMRDGDDSVSNDSNDSVSNDSNDSVSNDGDRDDGDDGDSDDPST</sequence>
<gene>
    <name evidence="2" type="ORF">ACFQEY_08200</name>
</gene>
<dbReference type="InterPro" id="IPR043833">
    <property type="entry name" value="DUF5810"/>
</dbReference>
<dbReference type="EMBL" id="JBHSXI010000009">
    <property type="protein sequence ID" value="MFC6888991.1"/>
    <property type="molecule type" value="Genomic_DNA"/>
</dbReference>
<feature type="region of interest" description="Disordered" evidence="1">
    <location>
        <begin position="74"/>
        <end position="178"/>
    </location>
</feature>
<protein>
    <submittedName>
        <fullName evidence="2">DUF5810 domain-containing protein</fullName>
    </submittedName>
</protein>
<feature type="compositionally biased region" description="Basic and acidic residues" evidence="1">
    <location>
        <begin position="111"/>
        <end position="140"/>
    </location>
</feature>
<feature type="compositionally biased region" description="Low complexity" evidence="1">
    <location>
        <begin position="142"/>
        <end position="161"/>
    </location>
</feature>
<dbReference type="Pfam" id="PF19126">
    <property type="entry name" value="DUF5810"/>
    <property type="match status" value="1"/>
</dbReference>
<dbReference type="Proteomes" id="UP001596333">
    <property type="component" value="Unassembled WGS sequence"/>
</dbReference>
<evidence type="ECO:0000313" key="3">
    <source>
        <dbReference type="Proteomes" id="UP001596333"/>
    </source>
</evidence>
<keyword evidence="3" id="KW-1185">Reference proteome</keyword>
<evidence type="ECO:0000256" key="1">
    <source>
        <dbReference type="SAM" id="MobiDB-lite"/>
    </source>
</evidence>
<accession>A0ABD5UI79</accession>
<comment type="caution">
    <text evidence="2">The sequence shown here is derived from an EMBL/GenBank/DDBJ whole genome shotgun (WGS) entry which is preliminary data.</text>
</comment>
<feature type="compositionally biased region" description="Acidic residues" evidence="1">
    <location>
        <begin position="164"/>
        <end position="178"/>
    </location>
</feature>